<evidence type="ECO:0000313" key="1">
    <source>
        <dbReference type="EMBL" id="QCD82335.1"/>
    </source>
</evidence>
<dbReference type="EMBL" id="CP039346">
    <property type="protein sequence ID" value="QCD82335.1"/>
    <property type="molecule type" value="Genomic_DNA"/>
</dbReference>
<accession>A0A4D6L1I8</accession>
<gene>
    <name evidence="1" type="ORF">DEO72_LG2g2671</name>
</gene>
<dbReference type="AlphaFoldDB" id="A0A4D6L1I8"/>
<keyword evidence="2" id="KW-1185">Reference proteome</keyword>
<protein>
    <submittedName>
        <fullName evidence="1">Uncharacterized protein</fullName>
    </submittedName>
</protein>
<name>A0A4D6L1I8_VIGUN</name>
<proteinExistence type="predicted"/>
<dbReference type="Proteomes" id="UP000501690">
    <property type="component" value="Linkage Group LG2"/>
</dbReference>
<evidence type="ECO:0000313" key="2">
    <source>
        <dbReference type="Proteomes" id="UP000501690"/>
    </source>
</evidence>
<organism evidence="1 2">
    <name type="scientific">Vigna unguiculata</name>
    <name type="common">Cowpea</name>
    <dbReference type="NCBI Taxonomy" id="3917"/>
    <lineage>
        <taxon>Eukaryota</taxon>
        <taxon>Viridiplantae</taxon>
        <taxon>Streptophyta</taxon>
        <taxon>Embryophyta</taxon>
        <taxon>Tracheophyta</taxon>
        <taxon>Spermatophyta</taxon>
        <taxon>Magnoliopsida</taxon>
        <taxon>eudicotyledons</taxon>
        <taxon>Gunneridae</taxon>
        <taxon>Pentapetalae</taxon>
        <taxon>rosids</taxon>
        <taxon>fabids</taxon>
        <taxon>Fabales</taxon>
        <taxon>Fabaceae</taxon>
        <taxon>Papilionoideae</taxon>
        <taxon>50 kb inversion clade</taxon>
        <taxon>NPAAA clade</taxon>
        <taxon>indigoferoid/millettioid clade</taxon>
        <taxon>Phaseoleae</taxon>
        <taxon>Vigna</taxon>
    </lineage>
</organism>
<reference evidence="1 2" key="1">
    <citation type="submission" date="2019-04" db="EMBL/GenBank/DDBJ databases">
        <title>An improved genome assembly and genetic linkage map for asparagus bean, Vigna unguiculata ssp. sesquipedialis.</title>
        <authorList>
            <person name="Xia Q."/>
            <person name="Zhang R."/>
            <person name="Dong Y."/>
        </authorList>
    </citation>
    <scope>NUCLEOTIDE SEQUENCE [LARGE SCALE GENOMIC DNA]</scope>
    <source>
        <tissue evidence="1">Leaf</tissue>
    </source>
</reference>
<sequence length="151" mass="17591">MGLVSEIKKILPLVAQKFITNWLGDTQMGLVSEIKKILPLVAQKFITNRLANTRMGLVSEIKKILPLETECYVLIDLLTVTAKKEQFYLFIHKGVRSYPYKSSYFIPFSLYKLRLRFRKDRFLTLIHQHPLPEGIASLIACSYSHRYAREQ</sequence>